<feature type="region of interest" description="Disordered" evidence="1">
    <location>
        <begin position="119"/>
        <end position="188"/>
    </location>
</feature>
<dbReference type="EMBL" id="CAJSLV010000090">
    <property type="protein sequence ID" value="CAG6397602.1"/>
    <property type="molecule type" value="Genomic_DNA"/>
</dbReference>
<dbReference type="AlphaFoldDB" id="A0A9W4GV67"/>
<evidence type="ECO:0008006" key="5">
    <source>
        <dbReference type="Google" id="ProtNLM"/>
    </source>
</evidence>
<name>A0A9W4GV67_9ACTN</name>
<organism evidence="3 4">
    <name type="scientific">Actinacidiphila cocklensis</name>
    <dbReference type="NCBI Taxonomy" id="887465"/>
    <lineage>
        <taxon>Bacteria</taxon>
        <taxon>Bacillati</taxon>
        <taxon>Actinomycetota</taxon>
        <taxon>Actinomycetes</taxon>
        <taxon>Kitasatosporales</taxon>
        <taxon>Streptomycetaceae</taxon>
        <taxon>Actinacidiphila</taxon>
    </lineage>
</organism>
<evidence type="ECO:0000256" key="2">
    <source>
        <dbReference type="SAM" id="SignalP"/>
    </source>
</evidence>
<evidence type="ECO:0000256" key="1">
    <source>
        <dbReference type="SAM" id="MobiDB-lite"/>
    </source>
</evidence>
<protein>
    <recommendedName>
        <fullName evidence="5">PASTA domain-containing protein</fullName>
    </recommendedName>
</protein>
<dbReference type="Pfam" id="PF12587">
    <property type="entry name" value="DUF3761"/>
    <property type="match status" value="1"/>
</dbReference>
<dbReference type="InterPro" id="IPR022236">
    <property type="entry name" value="DUF3761"/>
</dbReference>
<dbReference type="Proteomes" id="UP001152519">
    <property type="component" value="Unassembled WGS sequence"/>
</dbReference>
<keyword evidence="4" id="KW-1185">Reference proteome</keyword>
<sequence length="217" mass="21373">MHIRIATIASAALLATGLGLAGCNPNTTSSTGTTAPSAQAAAASASASATTVPSLVGLGLQTAQDTAQAAGFSNLTSHDASGDGRMQILDRNWKVCDQTPSAGDRADDDVKIDLGAVKLGEPCPNDAPPTTAAAPSPTPTTHAPVVHHTAPGNGSTSSGKSGSSGTSTSGGTATHHTESPVAPGDGATAQCNDGTLSYSQHHQGTCSHHGGVAVWYR</sequence>
<comment type="caution">
    <text evidence="3">The sequence shown here is derived from an EMBL/GenBank/DDBJ whole genome shotgun (WGS) entry which is preliminary data.</text>
</comment>
<dbReference type="CDD" id="cd06577">
    <property type="entry name" value="PASTA_pknB"/>
    <property type="match status" value="1"/>
</dbReference>
<dbReference type="Gene3D" id="3.30.10.20">
    <property type="match status" value="1"/>
</dbReference>
<dbReference type="PROSITE" id="PS51257">
    <property type="entry name" value="PROKAR_LIPOPROTEIN"/>
    <property type="match status" value="1"/>
</dbReference>
<reference evidence="3" key="1">
    <citation type="submission" date="2021-05" db="EMBL/GenBank/DDBJ databases">
        <authorList>
            <person name="Arsene-Ploetze F."/>
        </authorList>
    </citation>
    <scope>NUCLEOTIDE SEQUENCE</scope>
    <source>
        <strain evidence="3">DSM 42138</strain>
    </source>
</reference>
<feature type="compositionally biased region" description="Low complexity" evidence="1">
    <location>
        <begin position="128"/>
        <end position="172"/>
    </location>
</feature>
<evidence type="ECO:0000313" key="4">
    <source>
        <dbReference type="Proteomes" id="UP001152519"/>
    </source>
</evidence>
<gene>
    <name evidence="3" type="ORF">SCOCK_580028</name>
</gene>
<proteinExistence type="predicted"/>
<keyword evidence="2" id="KW-0732">Signal</keyword>
<dbReference type="InterPro" id="IPR005543">
    <property type="entry name" value="PASTA_dom"/>
</dbReference>
<evidence type="ECO:0000313" key="3">
    <source>
        <dbReference type="EMBL" id="CAG6397602.1"/>
    </source>
</evidence>
<feature type="signal peptide" evidence="2">
    <location>
        <begin position="1"/>
        <end position="21"/>
    </location>
</feature>
<accession>A0A9W4GV67</accession>
<feature type="chain" id="PRO_5040992361" description="PASTA domain-containing protein" evidence="2">
    <location>
        <begin position="22"/>
        <end position="217"/>
    </location>
</feature>